<dbReference type="SUPFAM" id="SSF53092">
    <property type="entry name" value="Creatinase/prolidase N-terminal domain"/>
    <property type="match status" value="1"/>
</dbReference>
<gene>
    <name evidence="3" type="ORF">NBRC111894_3720</name>
</gene>
<protein>
    <submittedName>
        <fullName evidence="3">Xaa-pro dipeptidase</fullName>
    </submittedName>
</protein>
<organism evidence="3 4">
    <name type="scientific">Sporolactobacillus inulinus</name>
    <dbReference type="NCBI Taxonomy" id="2078"/>
    <lineage>
        <taxon>Bacteria</taxon>
        <taxon>Bacillati</taxon>
        <taxon>Bacillota</taxon>
        <taxon>Bacilli</taxon>
        <taxon>Bacillales</taxon>
        <taxon>Sporolactobacillaceae</taxon>
        <taxon>Sporolactobacillus</taxon>
    </lineage>
</organism>
<dbReference type="Pfam" id="PF01321">
    <property type="entry name" value="Creatinase_N"/>
    <property type="match status" value="1"/>
</dbReference>
<dbReference type="InterPro" id="IPR036005">
    <property type="entry name" value="Creatinase/aminopeptidase-like"/>
</dbReference>
<evidence type="ECO:0000313" key="4">
    <source>
        <dbReference type="Proteomes" id="UP000319716"/>
    </source>
</evidence>
<dbReference type="InterPro" id="IPR000994">
    <property type="entry name" value="Pept_M24"/>
</dbReference>
<proteinExistence type="predicted"/>
<dbReference type="Proteomes" id="UP000319716">
    <property type="component" value="Unassembled WGS sequence"/>
</dbReference>
<dbReference type="Gene3D" id="3.40.350.10">
    <property type="entry name" value="Creatinase/prolidase N-terminal domain"/>
    <property type="match status" value="1"/>
</dbReference>
<dbReference type="CDD" id="cd01066">
    <property type="entry name" value="APP_MetAP"/>
    <property type="match status" value="1"/>
</dbReference>
<evidence type="ECO:0000259" key="1">
    <source>
        <dbReference type="Pfam" id="PF00557"/>
    </source>
</evidence>
<reference evidence="3 4" key="1">
    <citation type="submission" date="2017-11" db="EMBL/GenBank/DDBJ databases">
        <title>Draft Genome Sequence of Sporolactobacillus inulinus NBRC 111894 Isolated from Koso, a Japanese Sugar-Vegetable Fermented Beverage.</title>
        <authorList>
            <person name="Chiou T.Y."/>
            <person name="Oshima K."/>
            <person name="Suda W."/>
            <person name="Hattori M."/>
            <person name="Takahashi T."/>
        </authorList>
    </citation>
    <scope>NUCLEOTIDE SEQUENCE [LARGE SCALE GENOMIC DNA]</scope>
    <source>
        <strain evidence="3 4">NBRC111894</strain>
    </source>
</reference>
<dbReference type="InterPro" id="IPR000587">
    <property type="entry name" value="Creatinase_N"/>
</dbReference>
<accession>A0A4Y1ZG78</accession>
<dbReference type="AlphaFoldDB" id="A0A4Y1ZG78"/>
<feature type="domain" description="Peptidase M24" evidence="1">
    <location>
        <begin position="166"/>
        <end position="372"/>
    </location>
</feature>
<name>A0A4Y1ZG78_9BACL</name>
<dbReference type="Gene3D" id="3.90.230.10">
    <property type="entry name" value="Creatinase/methionine aminopeptidase superfamily"/>
    <property type="match status" value="1"/>
</dbReference>
<sequence>MLSFELSEFNERLKKTKQSMQEKKIDVLLVSNPANMNYLSGYDGWSFYVPQLLVLLIDEDQPFWIGRAQDANGAKATTWLDENHVIPYPEDHIQTTERHPMDFVCSILKEIGQSKRTIGLEMDAYYFSAQSYVKLKEGLPDAAFKDATNLVNYVRIIKSDAEISFMKKAAKIVEKAMQKGIEQVTVGARQCDVAAAIVHQQIVGTEEYGGDYTAIVPLLPSGEHTSTPHLTWTDERYETNTPVLIEIAGAYKHYHSPMARTVYLGQPSQKMIDLSSACIEGINTTLAAIKPGMTGEEVEQVWRKVIQKYGFEKESRAGYSVGLNYPPDWGEHTASFRPGDQTVLKPNMTFHLMPGMWMDNVGFECTEAIRITENGCEPFADFPRKLFIKP</sequence>
<evidence type="ECO:0000259" key="2">
    <source>
        <dbReference type="Pfam" id="PF01321"/>
    </source>
</evidence>
<dbReference type="PANTHER" id="PTHR46112:SF2">
    <property type="entry name" value="XAA-PRO AMINOPEPTIDASE P-RELATED"/>
    <property type="match status" value="1"/>
</dbReference>
<dbReference type="SUPFAM" id="SSF55920">
    <property type="entry name" value="Creatinase/aminopeptidase"/>
    <property type="match status" value="1"/>
</dbReference>
<dbReference type="Pfam" id="PF00557">
    <property type="entry name" value="Peptidase_M24"/>
    <property type="match status" value="1"/>
</dbReference>
<feature type="domain" description="Creatinase N-terminal" evidence="2">
    <location>
        <begin position="12"/>
        <end position="157"/>
    </location>
</feature>
<dbReference type="InterPro" id="IPR029149">
    <property type="entry name" value="Creatin/AminoP/Spt16_N"/>
</dbReference>
<dbReference type="InterPro" id="IPR050659">
    <property type="entry name" value="Peptidase_M24B"/>
</dbReference>
<dbReference type="EMBL" id="BEXB01000041">
    <property type="protein sequence ID" value="GAY78166.1"/>
    <property type="molecule type" value="Genomic_DNA"/>
</dbReference>
<comment type="caution">
    <text evidence="3">The sequence shown here is derived from an EMBL/GenBank/DDBJ whole genome shotgun (WGS) entry which is preliminary data.</text>
</comment>
<dbReference type="RefSeq" id="WP_141305983.1">
    <property type="nucleotide sequence ID" value="NZ_BEXB01000041.1"/>
</dbReference>
<evidence type="ECO:0000313" key="3">
    <source>
        <dbReference type="EMBL" id="GAY78166.1"/>
    </source>
</evidence>
<dbReference type="PANTHER" id="PTHR46112">
    <property type="entry name" value="AMINOPEPTIDASE"/>
    <property type="match status" value="1"/>
</dbReference>